<reference evidence="7 8" key="1">
    <citation type="journal article" date="2012" name="Genome Biol.">
        <title>Genome and low-iron response of an oceanic diatom adapted to chronic iron limitation.</title>
        <authorList>
            <person name="Lommer M."/>
            <person name="Specht M."/>
            <person name="Roy A.S."/>
            <person name="Kraemer L."/>
            <person name="Andreson R."/>
            <person name="Gutowska M.A."/>
            <person name="Wolf J."/>
            <person name="Bergner S.V."/>
            <person name="Schilhabel M.B."/>
            <person name="Klostermeier U.C."/>
            <person name="Beiko R.G."/>
            <person name="Rosenstiel P."/>
            <person name="Hippler M."/>
            <person name="Laroche J."/>
        </authorList>
    </citation>
    <scope>NUCLEOTIDE SEQUENCE [LARGE SCALE GENOMIC DNA]</scope>
    <source>
        <strain evidence="7 8">CCMP1005</strain>
    </source>
</reference>
<dbReference type="Gene3D" id="1.25.10.10">
    <property type="entry name" value="Leucine-rich Repeat Variant"/>
    <property type="match status" value="1"/>
</dbReference>
<evidence type="ECO:0000256" key="3">
    <source>
        <dbReference type="ARBA" id="ARBA00022927"/>
    </source>
</evidence>
<evidence type="ECO:0000256" key="1">
    <source>
        <dbReference type="ARBA" id="ARBA00010394"/>
    </source>
</evidence>
<comment type="similarity">
    <text evidence="1">Belongs to the importin alpha family.</text>
</comment>
<organism evidence="7 8">
    <name type="scientific">Thalassiosira oceanica</name>
    <name type="common">Marine diatom</name>
    <dbReference type="NCBI Taxonomy" id="159749"/>
    <lineage>
        <taxon>Eukaryota</taxon>
        <taxon>Sar</taxon>
        <taxon>Stramenopiles</taxon>
        <taxon>Ochrophyta</taxon>
        <taxon>Bacillariophyta</taxon>
        <taxon>Coscinodiscophyceae</taxon>
        <taxon>Thalassiosirophycidae</taxon>
        <taxon>Thalassiosirales</taxon>
        <taxon>Thalassiosiraceae</taxon>
        <taxon>Thalassiosira</taxon>
    </lineage>
</organism>
<keyword evidence="5" id="KW-0175">Coiled coil</keyword>
<feature type="region of interest" description="Disordered" evidence="6">
    <location>
        <begin position="176"/>
        <end position="365"/>
    </location>
</feature>
<feature type="region of interest" description="Disordered" evidence="6">
    <location>
        <begin position="904"/>
        <end position="938"/>
    </location>
</feature>
<evidence type="ECO:0000313" key="8">
    <source>
        <dbReference type="Proteomes" id="UP000266841"/>
    </source>
</evidence>
<dbReference type="PROSITE" id="PS50176">
    <property type="entry name" value="ARM_REPEAT"/>
    <property type="match status" value="2"/>
</dbReference>
<evidence type="ECO:0000256" key="5">
    <source>
        <dbReference type="SAM" id="Coils"/>
    </source>
</evidence>
<evidence type="ECO:0000256" key="2">
    <source>
        <dbReference type="ARBA" id="ARBA00022448"/>
    </source>
</evidence>
<feature type="repeat" description="ARM" evidence="4">
    <location>
        <begin position="448"/>
        <end position="490"/>
    </location>
</feature>
<feature type="compositionally biased region" description="Basic and acidic residues" evidence="6">
    <location>
        <begin position="287"/>
        <end position="299"/>
    </location>
</feature>
<proteinExistence type="inferred from homology"/>
<comment type="caution">
    <text evidence="7">The sequence shown here is derived from an EMBL/GenBank/DDBJ whole genome shotgun (WGS) entry which is preliminary data.</text>
</comment>
<accession>K0R649</accession>
<dbReference type="SMART" id="SM00185">
    <property type="entry name" value="ARM"/>
    <property type="match status" value="7"/>
</dbReference>
<evidence type="ECO:0000256" key="4">
    <source>
        <dbReference type="PROSITE-ProRule" id="PRU00259"/>
    </source>
</evidence>
<dbReference type="Proteomes" id="UP000266841">
    <property type="component" value="Unassembled WGS sequence"/>
</dbReference>
<dbReference type="InterPro" id="IPR016024">
    <property type="entry name" value="ARM-type_fold"/>
</dbReference>
<gene>
    <name evidence="7" type="ORF">THAOC_37405</name>
</gene>
<dbReference type="SUPFAM" id="SSF48371">
    <property type="entry name" value="ARM repeat"/>
    <property type="match status" value="1"/>
</dbReference>
<sequence length="1102" mass="118637">MSESAREKIESWGDVRLERRREAEQMVYQNDGSNVADIERRLHDEKRGREDLMKGLASLTSETAKLASDNNKLLTERKDMELLEGGAMQGEIDSLRLRLEQTERELQSARSRGKDAGSEVERLQLRIFDLERSHTDARQRLENDLEEDGGAEEQSPLRAAVGNGLVNTATVLQRGGHEAGGIATRMDDDEDGRSNELSIADDGGPPAATETRSVGGDNGMSPPASSETEEAGSPEKMAALLAVETMDEDDGTEEAGARQSCRPGGNGRRPRDSLELIRISRMTEQGTSDRADPRTEDGLKVAPKGLGDGLGSDLVTKQDDGQPLPIDKTIGGDTPQAASERTGAAPADEALKAKPSAGEATEDREVVCKKDEGLAATATVGGAISTNAAVEGSGTSTAKRNIDDIPHLMSQLRQPNINDDQLLGAVRGLRRLLSVKGDVPAGEVLEIGALPAFVQMLQPGINSAVQFEAAWALTNIASTDKTYVIVDAGAVQPLINLLTSPDERVREQCAWCLGNISGDSAQLRDAVLSAGGMQPLLQNISQPENKSLLSNSVWALSNLCRGKPGPPLSSIAPALPVIKNLLPVGSLLDDKADLLWSLSYISDGDDANIQAVIDAGVVEMLVDILGQDNSALVTPALRTIGNLVRGSDTQTEFCLEAGLMPKMRLLINHEKKNVRKEAAWVLSNIAAGTRAQIGQVLSSGRMQDVLSLSLEAVWEIRMECIWVLNNIAYGGSDEQVASLVSLGAIPSLVTALDMNETKMTIVALEALESILEVGDRQGDEYVSFLDESNGISTIESLQEHESEQVYNKALEIIENQDLNQHILDVYLMSTGDKKKLELSKKGRKLKLPSKPRRKEAKVRERLAKDMYGFYEEVTRKVTVIAPTAESSLTSHDERLQHLHELGLKTPHRPTRPTRASAEIETARSSTQQPPNTPNATTQARACRFPPTLSGGLLASWATQPRPTHTPTATTQARACRFPPTLSGGLLASWATQPRPTHTPTATTQARACRFPPTLSGGLLASWATQPRPTHTSSSIDDLSIVTGRSFSYTLLTSKSNLTDHGAESLRGLPSHRAAAFGVSRDDIPKTSSAVLPAAIIERLRAV</sequence>
<feature type="repeat" description="ARM" evidence="4">
    <location>
        <begin position="489"/>
        <end position="531"/>
    </location>
</feature>
<evidence type="ECO:0008006" key="9">
    <source>
        <dbReference type="Google" id="ProtNLM"/>
    </source>
</evidence>
<dbReference type="AlphaFoldDB" id="K0R649"/>
<feature type="compositionally biased region" description="Low complexity" evidence="6">
    <location>
        <begin position="926"/>
        <end position="938"/>
    </location>
</feature>
<dbReference type="Pfam" id="PF16186">
    <property type="entry name" value="Arm_3"/>
    <property type="match status" value="1"/>
</dbReference>
<dbReference type="PANTHER" id="PTHR23316">
    <property type="entry name" value="IMPORTIN ALPHA"/>
    <property type="match status" value="1"/>
</dbReference>
<dbReference type="EMBL" id="AGNL01050196">
    <property type="protein sequence ID" value="EJK44086.1"/>
    <property type="molecule type" value="Genomic_DNA"/>
</dbReference>
<dbReference type="OrthoDB" id="29145at2759"/>
<evidence type="ECO:0000313" key="7">
    <source>
        <dbReference type="EMBL" id="EJK44086.1"/>
    </source>
</evidence>
<name>K0R649_THAOC</name>
<evidence type="ECO:0000256" key="6">
    <source>
        <dbReference type="SAM" id="MobiDB-lite"/>
    </source>
</evidence>
<dbReference type="eggNOG" id="KOG0166">
    <property type="taxonomic scope" value="Eukaryota"/>
</dbReference>
<dbReference type="InterPro" id="IPR032413">
    <property type="entry name" value="Arm_3"/>
</dbReference>
<feature type="coiled-coil region" evidence="5">
    <location>
        <begin position="92"/>
        <end position="140"/>
    </location>
</feature>
<dbReference type="InterPro" id="IPR000225">
    <property type="entry name" value="Armadillo"/>
</dbReference>
<keyword evidence="3" id="KW-0653">Protein transport</keyword>
<dbReference type="InterPro" id="IPR011989">
    <property type="entry name" value="ARM-like"/>
</dbReference>
<dbReference type="Pfam" id="PF00514">
    <property type="entry name" value="Arm"/>
    <property type="match status" value="5"/>
</dbReference>
<protein>
    <recommendedName>
        <fullName evidence="9">IBB domain-containing protein</fullName>
    </recommendedName>
</protein>
<keyword evidence="2" id="KW-0813">Transport</keyword>
<keyword evidence="8" id="KW-1185">Reference proteome</keyword>
<dbReference type="GO" id="GO:0015031">
    <property type="term" value="P:protein transport"/>
    <property type="evidence" value="ECO:0007669"/>
    <property type="project" value="UniProtKB-KW"/>
</dbReference>